<feature type="compositionally biased region" description="Basic and acidic residues" evidence="1">
    <location>
        <begin position="9"/>
        <end position="18"/>
    </location>
</feature>
<evidence type="ECO:0000313" key="2">
    <source>
        <dbReference type="EMBL" id="KZO90955.1"/>
    </source>
</evidence>
<feature type="region of interest" description="Disordered" evidence="1">
    <location>
        <begin position="357"/>
        <end position="498"/>
    </location>
</feature>
<name>A0A167GVH6_CALVF</name>
<feature type="compositionally biased region" description="Acidic residues" evidence="1">
    <location>
        <begin position="359"/>
        <end position="369"/>
    </location>
</feature>
<feature type="compositionally biased region" description="Low complexity" evidence="1">
    <location>
        <begin position="379"/>
        <end position="391"/>
    </location>
</feature>
<evidence type="ECO:0000313" key="3">
    <source>
        <dbReference type="Proteomes" id="UP000076738"/>
    </source>
</evidence>
<keyword evidence="3" id="KW-1185">Reference proteome</keyword>
<protein>
    <submittedName>
        <fullName evidence="2">Uncharacterized protein</fullName>
    </submittedName>
</protein>
<reference evidence="2 3" key="1">
    <citation type="journal article" date="2016" name="Mol. Biol. Evol.">
        <title>Comparative Genomics of Early-Diverging Mushroom-Forming Fungi Provides Insights into the Origins of Lignocellulose Decay Capabilities.</title>
        <authorList>
            <person name="Nagy L.G."/>
            <person name="Riley R."/>
            <person name="Tritt A."/>
            <person name="Adam C."/>
            <person name="Daum C."/>
            <person name="Floudas D."/>
            <person name="Sun H."/>
            <person name="Yadav J.S."/>
            <person name="Pangilinan J."/>
            <person name="Larsson K.H."/>
            <person name="Matsuura K."/>
            <person name="Barry K."/>
            <person name="Labutti K."/>
            <person name="Kuo R."/>
            <person name="Ohm R.A."/>
            <person name="Bhattacharya S.S."/>
            <person name="Shirouzu T."/>
            <person name="Yoshinaga Y."/>
            <person name="Martin F.M."/>
            <person name="Grigoriev I.V."/>
            <person name="Hibbett D.S."/>
        </authorList>
    </citation>
    <scope>NUCLEOTIDE SEQUENCE [LARGE SCALE GENOMIC DNA]</scope>
    <source>
        <strain evidence="2 3">TUFC12733</strain>
    </source>
</reference>
<evidence type="ECO:0000256" key="1">
    <source>
        <dbReference type="SAM" id="MobiDB-lite"/>
    </source>
</evidence>
<dbReference type="Proteomes" id="UP000076738">
    <property type="component" value="Unassembled WGS sequence"/>
</dbReference>
<feature type="region of interest" description="Disordered" evidence="1">
    <location>
        <begin position="130"/>
        <end position="149"/>
    </location>
</feature>
<gene>
    <name evidence="2" type="ORF">CALVIDRAFT_531138</name>
</gene>
<sequence length="498" mass="52478">MENTGVGAREARATRPYDDPGGGEGKGNCEDGCNSTTVPERDLISLDCNTCFSPLLQPVHDMAIEGAGATYVCNPHPTSHPRPFSEGQGEGDRELDVLQRFQSPGLPVSSTALNAVHIHSGNAADTAALENTTGDSTYGDPSMAPIRPFSEGQLGAKELDVLELLGSRSPYESLTPTNADRLRVSSVADTVTTASTEGAPALDSRSPYESLTPANADRLRVSSIAETATTASTERARAREATLGLGDMPSAATGDLLGIGNMSVSASAAKPLSVRASTAAPAPASISPSVNRPSATRPAALVPRVHIGVGGIKSLNGVPQVPRRTKKFDLPNFSSGAQRERYYDSIIKFEAPRLSPPDWNDEMDIDFDPDNPCQPPPYVRARPAPKVAPAPTDKTKFQLPNFLTGAEREARWTGTSDSRARSRGVMPHSTTPARSPPPMISIGSSSGHLQAPPGYTAIPTRDPDTYSPSQSTFSNPTSPSSSSGSWLSRSFSYVSTHA</sequence>
<feature type="region of interest" description="Disordered" evidence="1">
    <location>
        <begin position="1"/>
        <end position="31"/>
    </location>
</feature>
<dbReference type="EMBL" id="KV417331">
    <property type="protein sequence ID" value="KZO90955.1"/>
    <property type="molecule type" value="Genomic_DNA"/>
</dbReference>
<dbReference type="AlphaFoldDB" id="A0A167GVH6"/>
<proteinExistence type="predicted"/>
<feature type="compositionally biased region" description="Low complexity" evidence="1">
    <location>
        <begin position="467"/>
        <end position="492"/>
    </location>
</feature>
<feature type="region of interest" description="Disordered" evidence="1">
    <location>
        <begin position="195"/>
        <end position="214"/>
    </location>
</feature>
<organism evidence="2 3">
    <name type="scientific">Calocera viscosa (strain TUFC12733)</name>
    <dbReference type="NCBI Taxonomy" id="1330018"/>
    <lineage>
        <taxon>Eukaryota</taxon>
        <taxon>Fungi</taxon>
        <taxon>Dikarya</taxon>
        <taxon>Basidiomycota</taxon>
        <taxon>Agaricomycotina</taxon>
        <taxon>Dacrymycetes</taxon>
        <taxon>Dacrymycetales</taxon>
        <taxon>Dacrymycetaceae</taxon>
        <taxon>Calocera</taxon>
    </lineage>
</organism>
<accession>A0A167GVH6</accession>